<keyword evidence="1" id="KW-0812">Transmembrane</keyword>
<comment type="caution">
    <text evidence="2">The sequence shown here is derived from an EMBL/GenBank/DDBJ whole genome shotgun (WGS) entry which is preliminary data.</text>
</comment>
<evidence type="ECO:0000313" key="2">
    <source>
        <dbReference type="EMBL" id="ELZ39239.1"/>
    </source>
</evidence>
<dbReference type="AlphaFoldDB" id="M0DYQ9"/>
<accession>M0DYQ9</accession>
<proteinExistence type="predicted"/>
<protein>
    <submittedName>
        <fullName evidence="2">Uncharacterized protein</fullName>
    </submittedName>
</protein>
<feature type="transmembrane region" description="Helical" evidence="1">
    <location>
        <begin position="45"/>
        <end position="63"/>
    </location>
</feature>
<name>M0DYQ9_9EURY</name>
<keyword evidence="1" id="KW-1133">Transmembrane helix</keyword>
<dbReference type="EMBL" id="AOJD01000028">
    <property type="protein sequence ID" value="ELZ39239.1"/>
    <property type="molecule type" value="Genomic_DNA"/>
</dbReference>
<reference evidence="2 3" key="1">
    <citation type="journal article" date="2014" name="PLoS Genet.">
        <title>Phylogenetically driven sequencing of extremely halophilic archaea reveals strategies for static and dynamic osmo-response.</title>
        <authorList>
            <person name="Becker E.A."/>
            <person name="Seitzer P.M."/>
            <person name="Tritt A."/>
            <person name="Larsen D."/>
            <person name="Krusor M."/>
            <person name="Yao A.I."/>
            <person name="Wu D."/>
            <person name="Madern D."/>
            <person name="Eisen J.A."/>
            <person name="Darling A.E."/>
            <person name="Facciotti M.T."/>
        </authorList>
    </citation>
    <scope>NUCLEOTIDE SEQUENCE [LARGE SCALE GENOMIC DNA]</scope>
    <source>
        <strain evidence="2 3">DSM 14210</strain>
    </source>
</reference>
<keyword evidence="3" id="KW-1185">Reference proteome</keyword>
<dbReference type="RefSeq" id="WP_006628683.1">
    <property type="nucleotide sequence ID" value="NZ_AOJD01000028.1"/>
</dbReference>
<organism evidence="2 3">
    <name type="scientific">Halorubrum tebenquichense DSM 14210</name>
    <dbReference type="NCBI Taxonomy" id="1227485"/>
    <lineage>
        <taxon>Archaea</taxon>
        <taxon>Methanobacteriati</taxon>
        <taxon>Methanobacteriota</taxon>
        <taxon>Stenosarchaea group</taxon>
        <taxon>Halobacteria</taxon>
        <taxon>Halobacteriales</taxon>
        <taxon>Haloferacaceae</taxon>
        <taxon>Halorubrum</taxon>
    </lineage>
</organism>
<evidence type="ECO:0000313" key="3">
    <source>
        <dbReference type="Proteomes" id="UP000011523"/>
    </source>
</evidence>
<evidence type="ECO:0000256" key="1">
    <source>
        <dbReference type="SAM" id="Phobius"/>
    </source>
</evidence>
<dbReference type="PATRIC" id="fig|1227485.3.peg.946"/>
<gene>
    <name evidence="2" type="ORF">C472_04955</name>
</gene>
<dbReference type="Proteomes" id="UP000011523">
    <property type="component" value="Unassembled WGS sequence"/>
</dbReference>
<sequence length="80" mass="7908">MSDESGGSAFTEGYVVPIAGLLALMFALMAGLTAQRALSGDPADVAVTVGFAAVAVLALRIRIRAVAAKGGEAADDANGE</sequence>
<keyword evidence="1" id="KW-0472">Membrane</keyword>
<feature type="transmembrane region" description="Helical" evidence="1">
    <location>
        <begin position="12"/>
        <end position="33"/>
    </location>
</feature>